<dbReference type="InterPro" id="IPR050729">
    <property type="entry name" value="Rho-GAP"/>
</dbReference>
<proteinExistence type="predicted"/>
<name>A0A1Y2ESM2_PROLT</name>
<evidence type="ECO:0000313" key="5">
    <source>
        <dbReference type="Proteomes" id="UP000193685"/>
    </source>
</evidence>
<dbReference type="InterPro" id="IPR000198">
    <property type="entry name" value="RhoGAP_dom"/>
</dbReference>
<accession>A0A1Y2ESM2</accession>
<dbReference type="OMA" id="AMIKDME"/>
<dbReference type="Pfam" id="PF00620">
    <property type="entry name" value="RhoGAP"/>
    <property type="match status" value="1"/>
</dbReference>
<keyword evidence="5" id="KW-1185">Reference proteome</keyword>
<dbReference type="SUPFAM" id="SSF48350">
    <property type="entry name" value="GTPase activation domain, GAP"/>
    <property type="match status" value="1"/>
</dbReference>
<dbReference type="Gene3D" id="1.20.1270.60">
    <property type="entry name" value="Arfaptin homology (AH) domain/BAR domain"/>
    <property type="match status" value="1"/>
</dbReference>
<dbReference type="EMBL" id="MCFI01000029">
    <property type="protein sequence ID" value="ORY74571.1"/>
    <property type="molecule type" value="Genomic_DNA"/>
</dbReference>
<dbReference type="GO" id="GO:0032153">
    <property type="term" value="C:cell division site"/>
    <property type="evidence" value="ECO:0007669"/>
    <property type="project" value="UniProtKB-ARBA"/>
</dbReference>
<dbReference type="GO" id="GO:0007165">
    <property type="term" value="P:signal transduction"/>
    <property type="evidence" value="ECO:0007669"/>
    <property type="project" value="InterPro"/>
</dbReference>
<dbReference type="InterPro" id="IPR027267">
    <property type="entry name" value="AH/BAR_dom_sf"/>
</dbReference>
<evidence type="ECO:0000256" key="2">
    <source>
        <dbReference type="SAM" id="Coils"/>
    </source>
</evidence>
<dbReference type="PANTHER" id="PTHR23176:SF128">
    <property type="entry name" value="RHO GTPASE-ACTIVATING PROTEIN RGD1"/>
    <property type="match status" value="1"/>
</dbReference>
<keyword evidence="2" id="KW-0175">Coiled coil</keyword>
<dbReference type="Proteomes" id="UP000193685">
    <property type="component" value="Unassembled WGS sequence"/>
</dbReference>
<organism evidence="4 5">
    <name type="scientific">Protomyces lactucae-debilis</name>
    <dbReference type="NCBI Taxonomy" id="2754530"/>
    <lineage>
        <taxon>Eukaryota</taxon>
        <taxon>Fungi</taxon>
        <taxon>Dikarya</taxon>
        <taxon>Ascomycota</taxon>
        <taxon>Taphrinomycotina</taxon>
        <taxon>Taphrinomycetes</taxon>
        <taxon>Taphrinales</taxon>
        <taxon>Protomycetaceae</taxon>
        <taxon>Protomyces</taxon>
    </lineage>
</organism>
<keyword evidence="1" id="KW-0343">GTPase activation</keyword>
<comment type="caution">
    <text evidence="4">The sequence shown here is derived from an EMBL/GenBank/DDBJ whole genome shotgun (WGS) entry which is preliminary data.</text>
</comment>
<dbReference type="RefSeq" id="XP_040722045.1">
    <property type="nucleotide sequence ID" value="XM_040866348.1"/>
</dbReference>
<feature type="coiled-coil region" evidence="2">
    <location>
        <begin position="107"/>
        <end position="162"/>
    </location>
</feature>
<dbReference type="GO" id="GO:0005096">
    <property type="term" value="F:GTPase activator activity"/>
    <property type="evidence" value="ECO:0007669"/>
    <property type="project" value="UniProtKB-KW"/>
</dbReference>
<dbReference type="GeneID" id="63782947"/>
<dbReference type="GO" id="GO:0005938">
    <property type="term" value="C:cell cortex"/>
    <property type="evidence" value="ECO:0007669"/>
    <property type="project" value="UniProtKB-ARBA"/>
</dbReference>
<dbReference type="Gene3D" id="1.10.555.10">
    <property type="entry name" value="Rho GTPase activation protein"/>
    <property type="match status" value="2"/>
</dbReference>
<reference evidence="4 5" key="1">
    <citation type="submission" date="2016-07" db="EMBL/GenBank/DDBJ databases">
        <title>Pervasive Adenine N6-methylation of Active Genes in Fungi.</title>
        <authorList>
            <consortium name="DOE Joint Genome Institute"/>
            <person name="Mondo S.J."/>
            <person name="Dannebaum R.O."/>
            <person name="Kuo R.C."/>
            <person name="Labutti K."/>
            <person name="Haridas S."/>
            <person name="Kuo A."/>
            <person name="Salamov A."/>
            <person name="Ahrendt S.R."/>
            <person name="Lipzen A."/>
            <person name="Sullivan W."/>
            <person name="Andreopoulos W.B."/>
            <person name="Clum A."/>
            <person name="Lindquist E."/>
            <person name="Daum C."/>
            <person name="Ramamoorthy G.K."/>
            <person name="Gryganskyi A."/>
            <person name="Culley D."/>
            <person name="Magnuson J.K."/>
            <person name="James T.Y."/>
            <person name="O'Malley M.A."/>
            <person name="Stajich J.E."/>
            <person name="Spatafora J.W."/>
            <person name="Visel A."/>
            <person name="Grigoriev I.V."/>
        </authorList>
    </citation>
    <scope>NUCLEOTIDE SEQUENCE [LARGE SCALE GENOMIC DNA]</scope>
    <source>
        <strain evidence="4 5">12-1054</strain>
    </source>
</reference>
<evidence type="ECO:0000259" key="3">
    <source>
        <dbReference type="PROSITE" id="PS50238"/>
    </source>
</evidence>
<sequence>MTDDQAIFQNEHDKQLLSDSGTKLLSERLKQTVVAIKDFAAFLRRKSTVEDESYKAMQRTTRLYAESLKSDQSRQGDYVAIVSHSLDLDDAATQAHQTFAKSLFEVATDLAETAKEVERSRKAWKEKAQRQDKHVLDLEAQREKAIQKYTSATEELEKLKSEEGQNRRTGFSFKSKAGNHMDDLSKQEAAQAQRSELMLSLRPQSIAEAQKLAQEGDSTLKLQMLKFARLYESFLLSQCMAISPTDQSQSLRSTLNLIDDSGNVGASASSSHSLVNNDQLARPSDRIFGSSLAKILAREDRVIPACVEQCIELIEGHGLTTEGVPLASLDSQVIQDPHSLCSVLKLFFRELSEPLIPNQRYNEFVEASRIPDEPRRRIRLHQAVNELPDESYALLRYLFLHLHRIHQNRSLNLMSAANLAIVWGPTLLGDHSVEDMPLQSIVVETIILNCLLIFEEDTEPVALRDDHF</sequence>
<evidence type="ECO:0000256" key="1">
    <source>
        <dbReference type="ARBA" id="ARBA00022468"/>
    </source>
</evidence>
<evidence type="ECO:0000313" key="4">
    <source>
        <dbReference type="EMBL" id="ORY74571.1"/>
    </source>
</evidence>
<dbReference type="STRING" id="56484.A0A1Y2ESM2"/>
<dbReference type="PANTHER" id="PTHR23176">
    <property type="entry name" value="RHO/RAC/CDC GTPASE-ACTIVATING PROTEIN"/>
    <property type="match status" value="1"/>
</dbReference>
<gene>
    <name evidence="4" type="ORF">BCR37DRAFT_197765</name>
</gene>
<dbReference type="AlphaFoldDB" id="A0A1Y2ESM2"/>
<dbReference type="PROSITE" id="PS50238">
    <property type="entry name" value="RHOGAP"/>
    <property type="match status" value="1"/>
</dbReference>
<dbReference type="InterPro" id="IPR008936">
    <property type="entry name" value="Rho_GTPase_activation_prot"/>
</dbReference>
<dbReference type="OrthoDB" id="437889at2759"/>
<feature type="domain" description="Rho-GAP" evidence="3">
    <location>
        <begin position="290"/>
        <end position="454"/>
    </location>
</feature>
<dbReference type="SUPFAM" id="SSF103657">
    <property type="entry name" value="BAR/IMD domain-like"/>
    <property type="match status" value="1"/>
</dbReference>
<protein>
    <submittedName>
        <fullName evidence="4">Rho GTPase activation protein</fullName>
    </submittedName>
</protein>
<dbReference type="SMART" id="SM00324">
    <property type="entry name" value="RhoGAP"/>
    <property type="match status" value="1"/>
</dbReference>